<dbReference type="EMBL" id="CATQJA010002651">
    <property type="protein sequence ID" value="CAJ0577624.1"/>
    <property type="molecule type" value="Genomic_DNA"/>
</dbReference>
<name>A0AA36G9N4_9BILA</name>
<dbReference type="Proteomes" id="UP001177023">
    <property type="component" value="Unassembled WGS sequence"/>
</dbReference>
<reference evidence="2" key="1">
    <citation type="submission" date="2023-06" db="EMBL/GenBank/DDBJ databases">
        <authorList>
            <person name="Delattre M."/>
        </authorList>
    </citation>
    <scope>NUCLEOTIDE SEQUENCE</scope>
    <source>
        <strain evidence="2">AF72</strain>
    </source>
</reference>
<feature type="compositionally biased region" description="Acidic residues" evidence="1">
    <location>
        <begin position="42"/>
        <end position="65"/>
    </location>
</feature>
<evidence type="ECO:0000256" key="1">
    <source>
        <dbReference type="SAM" id="MobiDB-lite"/>
    </source>
</evidence>
<evidence type="ECO:0000313" key="3">
    <source>
        <dbReference type="Proteomes" id="UP001177023"/>
    </source>
</evidence>
<evidence type="ECO:0000313" key="2">
    <source>
        <dbReference type="EMBL" id="CAJ0577624.1"/>
    </source>
</evidence>
<proteinExistence type="predicted"/>
<feature type="non-terminal residue" evidence="2">
    <location>
        <position position="126"/>
    </location>
</feature>
<dbReference type="AlphaFoldDB" id="A0AA36G9N4"/>
<keyword evidence="3" id="KW-1185">Reference proteome</keyword>
<comment type="caution">
    <text evidence="2">The sequence shown here is derived from an EMBL/GenBank/DDBJ whole genome shotgun (WGS) entry which is preliminary data.</text>
</comment>
<organism evidence="2 3">
    <name type="scientific">Mesorhabditis spiculigera</name>
    <dbReference type="NCBI Taxonomy" id="96644"/>
    <lineage>
        <taxon>Eukaryota</taxon>
        <taxon>Metazoa</taxon>
        <taxon>Ecdysozoa</taxon>
        <taxon>Nematoda</taxon>
        <taxon>Chromadorea</taxon>
        <taxon>Rhabditida</taxon>
        <taxon>Rhabditina</taxon>
        <taxon>Rhabditomorpha</taxon>
        <taxon>Rhabditoidea</taxon>
        <taxon>Rhabditidae</taxon>
        <taxon>Mesorhabditinae</taxon>
        <taxon>Mesorhabditis</taxon>
    </lineage>
</organism>
<feature type="region of interest" description="Disordered" evidence="1">
    <location>
        <begin position="34"/>
        <end position="101"/>
    </location>
</feature>
<sequence length="126" mass="13500">MHAVCQVDAVGNLVAVSAMNESITETSTIKLPFASSSKDLAAQDEDDEEDEDEQSDSEYSDEPDGDVAVAVSFKLARKPSKGKGGGGRSAASSRKTSIALDPGNYRISERNLYPTVLSTYRNFADF</sequence>
<protein>
    <submittedName>
        <fullName evidence="2">Uncharacterized protein</fullName>
    </submittedName>
</protein>
<accession>A0AA36G9N4</accession>
<gene>
    <name evidence="2" type="ORF">MSPICULIGERA_LOCUS15894</name>
</gene>